<name>A0A4R2Q8E5_9RHOB</name>
<dbReference type="AlphaFoldDB" id="A0A4R2Q8E5"/>
<dbReference type="InterPro" id="IPR029044">
    <property type="entry name" value="Nucleotide-diphossugar_trans"/>
</dbReference>
<gene>
    <name evidence="1" type="ORF">EV662_101340</name>
</gene>
<keyword evidence="2" id="KW-1185">Reference proteome</keyword>
<organism evidence="1 2">
    <name type="scientific">Rhodovulum marinum</name>
    <dbReference type="NCBI Taxonomy" id="320662"/>
    <lineage>
        <taxon>Bacteria</taxon>
        <taxon>Pseudomonadati</taxon>
        <taxon>Pseudomonadota</taxon>
        <taxon>Alphaproteobacteria</taxon>
        <taxon>Rhodobacterales</taxon>
        <taxon>Paracoccaceae</taxon>
        <taxon>Rhodovulum</taxon>
    </lineage>
</organism>
<comment type="caution">
    <text evidence="1">The sequence shown here is derived from an EMBL/GenBank/DDBJ whole genome shotgun (WGS) entry which is preliminary data.</text>
</comment>
<dbReference type="RefSeq" id="WP_132460386.1">
    <property type="nucleotide sequence ID" value="NZ_SLXP01000001.1"/>
</dbReference>
<dbReference type="Pfam" id="PF13704">
    <property type="entry name" value="Glyco_tranf_2_4"/>
    <property type="match status" value="1"/>
</dbReference>
<accession>A0A4R2Q8E5</accession>
<protein>
    <submittedName>
        <fullName evidence="1">Glycosyl transferase family 2</fullName>
    </submittedName>
</protein>
<evidence type="ECO:0000313" key="2">
    <source>
        <dbReference type="Proteomes" id="UP000294835"/>
    </source>
</evidence>
<proteinExistence type="predicted"/>
<dbReference type="GO" id="GO:0016740">
    <property type="term" value="F:transferase activity"/>
    <property type="evidence" value="ECO:0007669"/>
    <property type="project" value="UniProtKB-KW"/>
</dbReference>
<reference evidence="1 2" key="1">
    <citation type="submission" date="2019-03" db="EMBL/GenBank/DDBJ databases">
        <title>Genomic Encyclopedia of Type Strains, Phase IV (KMG-IV): sequencing the most valuable type-strain genomes for metagenomic binning, comparative biology and taxonomic classification.</title>
        <authorList>
            <person name="Goeker M."/>
        </authorList>
    </citation>
    <scope>NUCLEOTIDE SEQUENCE [LARGE SCALE GENOMIC DNA]</scope>
    <source>
        <strain evidence="1 2">DSM 18063</strain>
    </source>
</reference>
<dbReference type="Proteomes" id="UP000294835">
    <property type="component" value="Unassembled WGS sequence"/>
</dbReference>
<dbReference type="SUPFAM" id="SSF53448">
    <property type="entry name" value="Nucleotide-diphospho-sugar transferases"/>
    <property type="match status" value="1"/>
</dbReference>
<keyword evidence="1" id="KW-0808">Transferase</keyword>
<evidence type="ECO:0000313" key="1">
    <source>
        <dbReference type="EMBL" id="TCP44248.1"/>
    </source>
</evidence>
<dbReference type="EMBL" id="SLXP01000001">
    <property type="protein sequence ID" value="TCP44248.1"/>
    <property type="molecule type" value="Genomic_DNA"/>
</dbReference>
<dbReference type="OrthoDB" id="4964299at2"/>
<sequence>MNQRLLIVTTARNEGPFLLEWLAHHIGAGATDILVYSNDCEDGTDAMLDALAAAGILTHVAHSAPEGESIQWQALKAAWKHPLRKAADWVLGIDLDEFVNIHLPGHGFADLIAALPEGTDAIALQWRFFGDNGVFSHEDRPVTEQFTAAMPPECGYPVSASFFKTLFRAAGPFNRLGVHRPRQKPPAKAGVPRWVDGSGAALPAAIAGTDTRLSLIGHEGARALAEINHYAVKSAESFMVKRARGLPNRAGKAIDLAYWVERNFNSVEDRSIAAMAPTTAGALARLRAVPGVAELHAAAVDWHRAAFLRIVTDPEEHALYTRLLLAGGSRALPAAVRQQAIALYHRARIGAGQ</sequence>